<dbReference type="AlphaFoldDB" id="A0A1R1XP95"/>
<keyword evidence="2" id="KW-1185">Reference proteome</keyword>
<name>A0A1R1XP95_9FUNG</name>
<organism evidence="1 2">
    <name type="scientific">Smittium culicis</name>
    <dbReference type="NCBI Taxonomy" id="133412"/>
    <lineage>
        <taxon>Eukaryota</taxon>
        <taxon>Fungi</taxon>
        <taxon>Fungi incertae sedis</taxon>
        <taxon>Zoopagomycota</taxon>
        <taxon>Kickxellomycotina</taxon>
        <taxon>Harpellomycetes</taxon>
        <taxon>Harpellales</taxon>
        <taxon>Legeriomycetaceae</taxon>
        <taxon>Smittium</taxon>
    </lineage>
</organism>
<evidence type="ECO:0000313" key="2">
    <source>
        <dbReference type="Proteomes" id="UP000187283"/>
    </source>
</evidence>
<accession>A0A1R1XP95</accession>
<evidence type="ECO:0000313" key="1">
    <source>
        <dbReference type="EMBL" id="OMJ16449.1"/>
    </source>
</evidence>
<dbReference type="Proteomes" id="UP000187283">
    <property type="component" value="Unassembled WGS sequence"/>
</dbReference>
<comment type="caution">
    <text evidence="1">The sequence shown here is derived from an EMBL/GenBank/DDBJ whole genome shotgun (WGS) entry which is preliminary data.</text>
</comment>
<proteinExistence type="predicted"/>
<dbReference type="EMBL" id="LSSN01002335">
    <property type="protein sequence ID" value="OMJ16449.1"/>
    <property type="molecule type" value="Genomic_DNA"/>
</dbReference>
<sequence>MATLLYQSELFILISEIPHDFISDFDIYLNDLNSIKNDVSAIRYIHHLCTLLLEVKQKYVAEKYSHDQYISFMRPYSISANDLYPWLVPKYLTFFKFVCCFNSNYTPISLKKYLFISNNLNKKAKLEYLVNDAP</sequence>
<dbReference type="OrthoDB" id="10317873at2759"/>
<protein>
    <submittedName>
        <fullName evidence="1">Uncharacterized protein</fullName>
    </submittedName>
</protein>
<gene>
    <name evidence="1" type="ORF">AYI70_g6597</name>
</gene>
<reference evidence="1 2" key="1">
    <citation type="submission" date="2017-01" db="EMBL/GenBank/DDBJ databases">
        <authorList>
            <person name="Mah S.A."/>
            <person name="Swanson W.J."/>
            <person name="Moy G.W."/>
            <person name="Vacquier V.D."/>
        </authorList>
    </citation>
    <scope>NUCLEOTIDE SEQUENCE [LARGE SCALE GENOMIC DNA]</scope>
    <source>
        <strain evidence="1 2">GSMNP</strain>
    </source>
</reference>